<evidence type="ECO:0000256" key="1">
    <source>
        <dbReference type="SAM" id="MobiDB-lite"/>
    </source>
</evidence>
<dbReference type="InterPro" id="IPR025605">
    <property type="entry name" value="OST-HTH/LOTUS_dom"/>
</dbReference>
<dbReference type="Gene3D" id="3.40.50.1010">
    <property type="entry name" value="5'-nuclease"/>
    <property type="match status" value="1"/>
</dbReference>
<feature type="compositionally biased region" description="Basic residues" evidence="1">
    <location>
        <begin position="271"/>
        <end position="281"/>
    </location>
</feature>
<dbReference type="PROSITE" id="PS51644">
    <property type="entry name" value="HTH_OST"/>
    <property type="match status" value="1"/>
</dbReference>
<reference evidence="3" key="2">
    <citation type="submission" date="2023-01" db="EMBL/GenBank/DDBJ databases">
        <authorList>
            <person name="Sun Q."/>
            <person name="Evtushenko L."/>
        </authorList>
    </citation>
    <scope>NUCLEOTIDE SEQUENCE</scope>
    <source>
        <strain evidence="3">VKM Ac-1447</strain>
    </source>
</reference>
<dbReference type="InterPro" id="IPR021139">
    <property type="entry name" value="NYN"/>
</dbReference>
<comment type="caution">
    <text evidence="3">The sequence shown here is derived from an EMBL/GenBank/DDBJ whole genome shotgun (WGS) entry which is preliminary data.</text>
</comment>
<keyword evidence="4" id="KW-1185">Reference proteome</keyword>
<feature type="compositionally biased region" description="Basic residues" evidence="1">
    <location>
        <begin position="568"/>
        <end position="577"/>
    </location>
</feature>
<dbReference type="Gene3D" id="3.30.420.610">
    <property type="entry name" value="LOTUS domain-like"/>
    <property type="match status" value="1"/>
</dbReference>
<feature type="compositionally biased region" description="Basic residues" evidence="1">
    <location>
        <begin position="501"/>
        <end position="510"/>
    </location>
</feature>
<dbReference type="Proteomes" id="UP001142317">
    <property type="component" value="Unassembled WGS sequence"/>
</dbReference>
<feature type="region of interest" description="Disordered" evidence="1">
    <location>
        <begin position="455"/>
        <end position="584"/>
    </location>
</feature>
<dbReference type="AlphaFoldDB" id="A0A9W6HIH1"/>
<evidence type="ECO:0000313" key="3">
    <source>
        <dbReference type="EMBL" id="GLJ81141.1"/>
    </source>
</evidence>
<dbReference type="PANTHER" id="PTHR35811:SF1">
    <property type="entry name" value="HTH OST-TYPE DOMAIN-CONTAINING PROTEIN"/>
    <property type="match status" value="1"/>
</dbReference>
<proteinExistence type="predicted"/>
<dbReference type="InterPro" id="IPR041966">
    <property type="entry name" value="LOTUS-like"/>
</dbReference>
<evidence type="ECO:0000259" key="2">
    <source>
        <dbReference type="PROSITE" id="PS51644"/>
    </source>
</evidence>
<feature type="compositionally biased region" description="Low complexity" evidence="1">
    <location>
        <begin position="511"/>
        <end position="538"/>
    </location>
</feature>
<accession>A0A9W6HIH1</accession>
<feature type="compositionally biased region" description="Low complexity" evidence="1">
    <location>
        <begin position="391"/>
        <end position="428"/>
    </location>
</feature>
<dbReference type="GO" id="GO:0004540">
    <property type="term" value="F:RNA nuclease activity"/>
    <property type="evidence" value="ECO:0007669"/>
    <property type="project" value="InterPro"/>
</dbReference>
<dbReference type="PANTHER" id="PTHR35811">
    <property type="entry name" value="SLR1870 PROTEIN"/>
    <property type="match status" value="1"/>
</dbReference>
<gene>
    <name evidence="3" type="ORF">GCM10017586_28240</name>
</gene>
<sequence>MPQQSDLLAVLVDADNVSPSRIGGVLAEIATYGTASVKRVYGDWTKTQLRGWKDAASEHVIQPMQQFDNTTGKNATDSALIIDAMDLLYTRRFQGFCIVSSDSDFTRLASRIREEGVTVYGFGERKTPEAFRNACDQFTYLEVLGAANEPDAARSTTPARWSSAALRGDARLVSLLRSSIDTASADDGWADLGTVGQLMRKQQPDFDPRNWGYAKLSDLLKAVDLFTIESKPGGMSLRPKTGKGTKASEAPTPTGAGDAETETDAASAPGRTKRTPRKRGSARGTAAADTPDASPTAASGEAADAPAPTGGADPATDVPPSDAAPADASDAAAADVAATDAPATDAASTDSPATDDADAAAPAAAQRPRKKSTRSRAAASEPQQESPEPDAASAVSSNAAAGAPGDESAAPSETAASAPSSERATAPSRARRTRRPIEELTLDQALDAALDAVSDAARRAEATTVADTAGPASDDVATLTTEDAPQPVADPTPEEAEPARPKRAPRKRTPKAAPSEPVAPEATGATEATGAAEANGVTDAAVAGAQPEPASSDPAAADAADTDAPAPARKRAPRRASRPGSAAG</sequence>
<dbReference type="CDD" id="cd11297">
    <property type="entry name" value="PIN_LabA-like_N_1"/>
    <property type="match status" value="1"/>
</dbReference>
<feature type="domain" description="HTH OST-type" evidence="2">
    <location>
        <begin position="168"/>
        <end position="241"/>
    </location>
</feature>
<name>A0A9W6HIH1_9MICO</name>
<dbReference type="Pfam" id="PF12872">
    <property type="entry name" value="OST-HTH"/>
    <property type="match status" value="1"/>
</dbReference>
<evidence type="ECO:0000313" key="4">
    <source>
        <dbReference type="Proteomes" id="UP001142317"/>
    </source>
</evidence>
<feature type="compositionally biased region" description="Low complexity" evidence="1">
    <location>
        <begin position="286"/>
        <end position="352"/>
    </location>
</feature>
<dbReference type="CDD" id="cd10146">
    <property type="entry name" value="LabA_like_C"/>
    <property type="match status" value="1"/>
</dbReference>
<dbReference type="RefSeq" id="WP_210007285.1">
    <property type="nucleotide sequence ID" value="NZ_BSEO01000014.1"/>
</dbReference>
<feature type="region of interest" description="Disordered" evidence="1">
    <location>
        <begin position="231"/>
        <end position="442"/>
    </location>
</feature>
<dbReference type="Pfam" id="PF01936">
    <property type="entry name" value="NYN"/>
    <property type="match status" value="1"/>
</dbReference>
<reference evidence="3" key="1">
    <citation type="journal article" date="2014" name="Int. J. Syst. Evol. Microbiol.">
        <title>Complete genome sequence of Corynebacterium casei LMG S-19264T (=DSM 44701T), isolated from a smear-ripened cheese.</title>
        <authorList>
            <consortium name="US DOE Joint Genome Institute (JGI-PGF)"/>
            <person name="Walter F."/>
            <person name="Albersmeier A."/>
            <person name="Kalinowski J."/>
            <person name="Ruckert C."/>
        </authorList>
    </citation>
    <scope>NUCLEOTIDE SEQUENCE</scope>
    <source>
        <strain evidence="3">VKM Ac-1447</strain>
    </source>
</reference>
<feature type="compositionally biased region" description="Low complexity" evidence="1">
    <location>
        <begin position="545"/>
        <end position="567"/>
    </location>
</feature>
<protein>
    <recommendedName>
        <fullName evidence="2">HTH OST-type domain-containing protein</fullName>
    </recommendedName>
</protein>
<organism evidence="3 4">
    <name type="scientific">Microbacterium imperiale</name>
    <dbReference type="NCBI Taxonomy" id="33884"/>
    <lineage>
        <taxon>Bacteria</taxon>
        <taxon>Bacillati</taxon>
        <taxon>Actinomycetota</taxon>
        <taxon>Actinomycetes</taxon>
        <taxon>Micrococcales</taxon>
        <taxon>Microbacteriaceae</taxon>
        <taxon>Microbacterium</taxon>
    </lineage>
</organism>
<dbReference type="EMBL" id="BSEO01000014">
    <property type="protein sequence ID" value="GLJ81141.1"/>
    <property type="molecule type" value="Genomic_DNA"/>
</dbReference>